<sequence>MLTGFTLLPVYPESLVLIG</sequence>
<protein>
    <submittedName>
        <fullName evidence="1">Uncharacterized protein</fullName>
    </submittedName>
</protein>
<proteinExistence type="predicted"/>
<accession>A0A2P2QQI2</accession>
<dbReference type="AlphaFoldDB" id="A0A2P2QQI2"/>
<dbReference type="EMBL" id="GGEC01088822">
    <property type="protein sequence ID" value="MBX69306.1"/>
    <property type="molecule type" value="Transcribed_RNA"/>
</dbReference>
<evidence type="ECO:0000313" key="1">
    <source>
        <dbReference type="EMBL" id="MBX69306.1"/>
    </source>
</evidence>
<reference evidence="1" key="1">
    <citation type="submission" date="2018-02" db="EMBL/GenBank/DDBJ databases">
        <title>Rhizophora mucronata_Transcriptome.</title>
        <authorList>
            <person name="Meera S.P."/>
            <person name="Sreeshan A."/>
            <person name="Augustine A."/>
        </authorList>
    </citation>
    <scope>NUCLEOTIDE SEQUENCE</scope>
    <source>
        <tissue evidence="1">Leaf</tissue>
    </source>
</reference>
<organism evidence="1">
    <name type="scientific">Rhizophora mucronata</name>
    <name type="common">Asiatic mangrove</name>
    <dbReference type="NCBI Taxonomy" id="61149"/>
    <lineage>
        <taxon>Eukaryota</taxon>
        <taxon>Viridiplantae</taxon>
        <taxon>Streptophyta</taxon>
        <taxon>Embryophyta</taxon>
        <taxon>Tracheophyta</taxon>
        <taxon>Spermatophyta</taxon>
        <taxon>Magnoliopsida</taxon>
        <taxon>eudicotyledons</taxon>
        <taxon>Gunneridae</taxon>
        <taxon>Pentapetalae</taxon>
        <taxon>rosids</taxon>
        <taxon>fabids</taxon>
        <taxon>Malpighiales</taxon>
        <taxon>Rhizophoraceae</taxon>
        <taxon>Rhizophora</taxon>
    </lineage>
</organism>
<name>A0A2P2QQI2_RHIMU</name>